<dbReference type="Pfam" id="PF10117">
    <property type="entry name" value="McrBC"/>
    <property type="match status" value="1"/>
</dbReference>
<keyword evidence="2" id="KW-1185">Reference proteome</keyword>
<proteinExistence type="predicted"/>
<gene>
    <name evidence="1" type="ORF">GA0061081_104159</name>
</gene>
<dbReference type="AlphaFoldDB" id="A0A1C4BH59"/>
<reference evidence="2" key="1">
    <citation type="submission" date="2016-08" db="EMBL/GenBank/DDBJ databases">
        <authorList>
            <person name="Varghese N."/>
            <person name="Submissions Spin"/>
        </authorList>
    </citation>
    <scope>NUCLEOTIDE SEQUENCE [LARGE SCALE GENOMIC DNA]</scope>
    <source>
        <strain evidence="2">R-53248</strain>
    </source>
</reference>
<protein>
    <submittedName>
        <fullName evidence="1">5-methylcytosine-specific restriction enzyme subunit McrC</fullName>
    </submittedName>
</protein>
<dbReference type="Proteomes" id="UP000199670">
    <property type="component" value="Unassembled WGS sequence"/>
</dbReference>
<dbReference type="OrthoDB" id="5500856at2"/>
<dbReference type="RefSeq" id="WP_091348143.1">
    <property type="nucleotide sequence ID" value="NZ_FMAQ01000004.1"/>
</dbReference>
<accession>A0A1C4BH59</accession>
<sequence length="370" mass="42729">MTTINYHPLLTNTTVAKIPIRNIWLLLLYASDYYKTVGQKQRIELENNPEELITLAAKLYCQAANKWLIHHLAADYQLTTKALNRVRGKIDILTTQRNQLLAKGKIQCRYDDLTIDTPKNRYIHAAAHLLVKQLKDASLIEQCRKIIHQFTALKIGQTTHYCYEKERFNHANLKDNTLISLAKLIFSLSMPTQFQGLHTIEQLKKTDHWLRELFEKAIVGFYRVNLDPEQWTIYAGKKLNWQYSNATDNITAYLPTMKTDLILENRSHTQRLIIDTKCTSILKKSRFRLNSFSSHHLYQLYAYLRSQEKNSDPLSFCASGMLLYPTVGAAVNENMTIQGHKLSFCTIDLTQDNNAIKNSLLALINSFDSC</sequence>
<dbReference type="GO" id="GO:0009307">
    <property type="term" value="P:DNA restriction-modification system"/>
    <property type="evidence" value="ECO:0007669"/>
    <property type="project" value="InterPro"/>
</dbReference>
<evidence type="ECO:0000313" key="1">
    <source>
        <dbReference type="EMBL" id="SCC06246.1"/>
    </source>
</evidence>
<organism evidence="1 2">
    <name type="scientific">Gilliamella bombicola</name>
    <dbReference type="NCBI Taxonomy" id="1798182"/>
    <lineage>
        <taxon>Bacteria</taxon>
        <taxon>Pseudomonadati</taxon>
        <taxon>Pseudomonadota</taxon>
        <taxon>Gammaproteobacteria</taxon>
        <taxon>Orbales</taxon>
        <taxon>Orbaceae</taxon>
        <taxon>Gilliamella</taxon>
    </lineage>
</organism>
<dbReference type="PANTHER" id="PTHR38733">
    <property type="entry name" value="PROTEIN MCRC"/>
    <property type="match status" value="1"/>
</dbReference>
<dbReference type="PANTHER" id="PTHR38733:SF1">
    <property type="entry name" value="TYPE IV METHYL-DIRECTED RESTRICTION ENZYME ECOKMCRBC"/>
    <property type="match status" value="1"/>
</dbReference>
<name>A0A1C4BH59_9GAMM</name>
<dbReference type="InterPro" id="IPR019292">
    <property type="entry name" value="McrC"/>
</dbReference>
<dbReference type="InterPro" id="IPR014407">
    <property type="entry name" value="McrC_bac"/>
</dbReference>
<evidence type="ECO:0000313" key="2">
    <source>
        <dbReference type="Proteomes" id="UP000199670"/>
    </source>
</evidence>
<dbReference type="STRING" id="1798182.GA0061081_104159"/>
<dbReference type="EMBL" id="FMAQ01000004">
    <property type="protein sequence ID" value="SCC06246.1"/>
    <property type="molecule type" value="Genomic_DNA"/>
</dbReference>
<dbReference type="PIRSF" id="PIRSF003109">
    <property type="entry name" value="McrC"/>
    <property type="match status" value="1"/>
</dbReference>